<proteinExistence type="predicted"/>
<comment type="caution">
    <text evidence="1">The sequence shown here is derived from an EMBL/GenBank/DDBJ whole genome shotgun (WGS) entry which is preliminary data.</text>
</comment>
<organism evidence="1 2">
    <name type="scientific">Caenorhabditis nigoni</name>
    <dbReference type="NCBI Taxonomy" id="1611254"/>
    <lineage>
        <taxon>Eukaryota</taxon>
        <taxon>Metazoa</taxon>
        <taxon>Ecdysozoa</taxon>
        <taxon>Nematoda</taxon>
        <taxon>Chromadorea</taxon>
        <taxon>Rhabditida</taxon>
        <taxon>Rhabditina</taxon>
        <taxon>Rhabditomorpha</taxon>
        <taxon>Rhabditoidea</taxon>
        <taxon>Rhabditidae</taxon>
        <taxon>Peloderinae</taxon>
        <taxon>Caenorhabditis</taxon>
    </lineage>
</organism>
<reference evidence="2" key="1">
    <citation type="submission" date="2017-10" db="EMBL/GenBank/DDBJ databases">
        <title>Rapid genome shrinkage in a self-fertile nematode reveals novel sperm competition proteins.</title>
        <authorList>
            <person name="Yin D."/>
            <person name="Schwarz E.M."/>
            <person name="Thomas C.G."/>
            <person name="Felde R.L."/>
            <person name="Korf I.F."/>
            <person name="Cutter A.D."/>
            <person name="Schartner C.M."/>
            <person name="Ralston E.J."/>
            <person name="Meyer B.J."/>
            <person name="Haag E.S."/>
        </authorList>
    </citation>
    <scope>NUCLEOTIDE SEQUENCE [LARGE SCALE GENOMIC DNA]</scope>
    <source>
        <strain evidence="2">JU1422</strain>
    </source>
</reference>
<dbReference type="AlphaFoldDB" id="A0A2G5TPI6"/>
<sequence length="125" mass="14128">MVHRPRPTEIVSSEKDPGGARVAYLVSEATSSFGTFVETQFIWNFRGYQWSSVGSSGWRCGNTLEVDRKQHQRNHHQEEEEKKKHLAELTTKLNSEIVTFGYEEQSKVIGAGSICKNVELGDDIV</sequence>
<dbReference type="EMBL" id="PDUG01000005">
    <property type="protein sequence ID" value="PIC29148.1"/>
    <property type="molecule type" value="Genomic_DNA"/>
</dbReference>
<protein>
    <submittedName>
        <fullName evidence="1">Uncharacterized protein</fullName>
    </submittedName>
</protein>
<gene>
    <name evidence="1" type="primary">Cnig_chr_V.g20835</name>
    <name evidence="1" type="ORF">B9Z55_020835</name>
</gene>
<evidence type="ECO:0000313" key="2">
    <source>
        <dbReference type="Proteomes" id="UP000230233"/>
    </source>
</evidence>
<accession>A0A2G5TPI6</accession>
<name>A0A2G5TPI6_9PELO</name>
<evidence type="ECO:0000313" key="1">
    <source>
        <dbReference type="EMBL" id="PIC29148.1"/>
    </source>
</evidence>
<dbReference type="Proteomes" id="UP000230233">
    <property type="component" value="Chromosome V"/>
</dbReference>
<keyword evidence="2" id="KW-1185">Reference proteome</keyword>